<keyword evidence="6" id="KW-0418">Kinase</keyword>
<accession>C1F9N9</accession>
<dbReference type="Gene3D" id="1.10.287.130">
    <property type="match status" value="1"/>
</dbReference>
<dbReference type="InterPro" id="IPR036890">
    <property type="entry name" value="HATPase_C_sf"/>
</dbReference>
<reference evidence="6 7" key="1">
    <citation type="journal article" date="2009" name="Appl. Environ. Microbiol.">
        <title>Three genomes from the phylum Acidobacteria provide insight into the lifestyles of these microorganisms in soils.</title>
        <authorList>
            <person name="Ward N.L."/>
            <person name="Challacombe J.F."/>
            <person name="Janssen P.H."/>
            <person name="Henrissat B."/>
            <person name="Coutinho P.M."/>
            <person name="Wu M."/>
            <person name="Xie G."/>
            <person name="Haft D.H."/>
            <person name="Sait M."/>
            <person name="Badger J."/>
            <person name="Barabote R.D."/>
            <person name="Bradley B."/>
            <person name="Brettin T.S."/>
            <person name="Brinkac L.M."/>
            <person name="Bruce D."/>
            <person name="Creasy T."/>
            <person name="Daugherty S.C."/>
            <person name="Davidsen T.M."/>
            <person name="DeBoy R.T."/>
            <person name="Detter J.C."/>
            <person name="Dodson R.J."/>
            <person name="Durkin A.S."/>
            <person name="Ganapathy A."/>
            <person name="Gwinn-Giglio M."/>
            <person name="Han C.S."/>
            <person name="Khouri H."/>
            <person name="Kiss H."/>
            <person name="Kothari S.P."/>
            <person name="Madupu R."/>
            <person name="Nelson K.E."/>
            <person name="Nelson W.C."/>
            <person name="Paulsen I."/>
            <person name="Penn K."/>
            <person name="Ren Q."/>
            <person name="Rosovitz M.J."/>
            <person name="Selengut J.D."/>
            <person name="Shrivastava S."/>
            <person name="Sullivan S.A."/>
            <person name="Tapia R."/>
            <person name="Thompson L.S."/>
            <person name="Watkins K.L."/>
            <person name="Yang Q."/>
            <person name="Yu C."/>
            <person name="Zafar N."/>
            <person name="Zhou L."/>
            <person name="Kuske C.R."/>
        </authorList>
    </citation>
    <scope>NUCLEOTIDE SEQUENCE [LARGE SCALE GENOMIC DNA]</scope>
    <source>
        <strain evidence="7">ATCC 51196 / DSM 11244 / BCRC 80197 / JCM 7670 / NBRC 15755 / NCIMB 13165 / 161</strain>
    </source>
</reference>
<dbReference type="STRING" id="240015.ACP_2198"/>
<dbReference type="InterPro" id="IPR003661">
    <property type="entry name" value="HisK_dim/P_dom"/>
</dbReference>
<dbReference type="InterPro" id="IPR036097">
    <property type="entry name" value="HisK_dim/P_sf"/>
</dbReference>
<sequence>MRNGSCGKSPQALRSPRQISIARISWLQTMPRRPADVVPLKIMPSDVSMTPNPHSARDAAPKLALPWVVRLRYGMVLCGVAALLAAAPVFHISARIILWALVPYLLMLVTNLWLRRAHHLSPRAAQQTLGGIFVFDILCLTAVLGLTGGPMNPFSLLFLVQITLSVVVLKKEWTWTLGLLSALCFGSLFFLNVPLMDMHIMPAEYPHLVGMWAAFVAAAALISFFTGRVSDALRDRELEVLALQEKVARQERLASLGTLAAGAAHELGTPLGTIAIVARELERYATTLAEREGLNHEACDDLSEDARLIRSEVERCQRILQGMSARGAEPMGEAPQAISVSELLRQMLEQVPEAKRMRIRLHAQEDQTRLTLPVRATVQSLSALVSNAFDAGGESVEVQAACMHDNVVLTVRDHGSGMSEEVLRHVTEPFFTTKPPGLGMGLGTFLARTFAEHLGGALSYDSAPGQGTTATLALPIRCLQPLTATRPGPAQELRRDA</sequence>
<feature type="transmembrane region" description="Helical" evidence="4">
    <location>
        <begin position="208"/>
        <end position="226"/>
    </location>
</feature>
<dbReference type="PROSITE" id="PS50109">
    <property type="entry name" value="HIS_KIN"/>
    <property type="match status" value="1"/>
</dbReference>
<dbReference type="FunCoup" id="C1F9N9">
    <property type="interactions" value="158"/>
</dbReference>
<dbReference type="CDD" id="cd00082">
    <property type="entry name" value="HisKA"/>
    <property type="match status" value="1"/>
</dbReference>
<dbReference type="HOGENOM" id="CLU_046130_1_1_0"/>
<evidence type="ECO:0000256" key="2">
    <source>
        <dbReference type="ARBA" id="ARBA00012438"/>
    </source>
</evidence>
<dbReference type="PRINTS" id="PR00344">
    <property type="entry name" value="BCTRLSENSOR"/>
</dbReference>
<keyword evidence="3" id="KW-0597">Phosphoprotein</keyword>
<keyword evidence="7" id="KW-1185">Reference proteome</keyword>
<feature type="domain" description="Histidine kinase" evidence="5">
    <location>
        <begin position="262"/>
        <end position="478"/>
    </location>
</feature>
<dbReference type="SMART" id="SM00387">
    <property type="entry name" value="HATPase_c"/>
    <property type="match status" value="1"/>
</dbReference>
<keyword evidence="6" id="KW-0808">Transferase</keyword>
<dbReference type="PANTHER" id="PTHR43065">
    <property type="entry name" value="SENSOR HISTIDINE KINASE"/>
    <property type="match status" value="1"/>
</dbReference>
<dbReference type="GO" id="GO:0000155">
    <property type="term" value="F:phosphorelay sensor kinase activity"/>
    <property type="evidence" value="ECO:0007669"/>
    <property type="project" value="InterPro"/>
</dbReference>
<dbReference type="EMBL" id="CP001472">
    <property type="protein sequence ID" value="ACO33042.1"/>
    <property type="molecule type" value="Genomic_DNA"/>
</dbReference>
<evidence type="ECO:0000256" key="4">
    <source>
        <dbReference type="SAM" id="Phobius"/>
    </source>
</evidence>
<evidence type="ECO:0000259" key="5">
    <source>
        <dbReference type="PROSITE" id="PS50109"/>
    </source>
</evidence>
<comment type="catalytic activity">
    <reaction evidence="1">
        <text>ATP + protein L-histidine = ADP + protein N-phospho-L-histidine.</text>
        <dbReference type="EC" id="2.7.13.3"/>
    </reaction>
</comment>
<feature type="transmembrane region" description="Helical" evidence="4">
    <location>
        <begin position="126"/>
        <end position="146"/>
    </location>
</feature>
<evidence type="ECO:0000313" key="7">
    <source>
        <dbReference type="Proteomes" id="UP000002207"/>
    </source>
</evidence>
<dbReference type="Proteomes" id="UP000002207">
    <property type="component" value="Chromosome"/>
</dbReference>
<dbReference type="InterPro" id="IPR005467">
    <property type="entry name" value="His_kinase_dom"/>
</dbReference>
<gene>
    <name evidence="6" type="ordered locus">ACP_2198</name>
</gene>
<evidence type="ECO:0000256" key="1">
    <source>
        <dbReference type="ARBA" id="ARBA00000085"/>
    </source>
</evidence>
<evidence type="ECO:0000313" key="6">
    <source>
        <dbReference type="EMBL" id="ACO33042.1"/>
    </source>
</evidence>
<dbReference type="SUPFAM" id="SSF55874">
    <property type="entry name" value="ATPase domain of HSP90 chaperone/DNA topoisomerase II/histidine kinase"/>
    <property type="match status" value="1"/>
</dbReference>
<dbReference type="InterPro" id="IPR004358">
    <property type="entry name" value="Sig_transdc_His_kin-like_C"/>
</dbReference>
<feature type="transmembrane region" description="Helical" evidence="4">
    <location>
        <begin position="96"/>
        <end position="114"/>
    </location>
</feature>
<proteinExistence type="predicted"/>
<dbReference type="InterPro" id="IPR003594">
    <property type="entry name" value="HATPase_dom"/>
</dbReference>
<keyword evidence="4" id="KW-0472">Membrane</keyword>
<feature type="transmembrane region" description="Helical" evidence="4">
    <location>
        <begin position="71"/>
        <end position="90"/>
    </location>
</feature>
<organism evidence="6 7">
    <name type="scientific">Acidobacterium capsulatum (strain ATCC 51196 / DSM 11244 / BCRC 80197 / JCM 7670 / NBRC 15755 / NCIMB 13165 / 161)</name>
    <dbReference type="NCBI Taxonomy" id="240015"/>
    <lineage>
        <taxon>Bacteria</taxon>
        <taxon>Pseudomonadati</taxon>
        <taxon>Acidobacteriota</taxon>
        <taxon>Terriglobia</taxon>
        <taxon>Terriglobales</taxon>
        <taxon>Acidobacteriaceae</taxon>
        <taxon>Acidobacterium</taxon>
    </lineage>
</organism>
<keyword evidence="4" id="KW-1133">Transmembrane helix</keyword>
<dbReference type="KEGG" id="aca:ACP_2198"/>
<keyword evidence="4" id="KW-0812">Transmembrane</keyword>
<dbReference type="PANTHER" id="PTHR43065:SF42">
    <property type="entry name" value="TWO-COMPONENT SENSOR PPRA"/>
    <property type="match status" value="1"/>
</dbReference>
<protein>
    <recommendedName>
        <fullName evidence="2">histidine kinase</fullName>
        <ecNumber evidence="2">2.7.13.3</ecNumber>
    </recommendedName>
</protein>
<dbReference type="SMART" id="SM00388">
    <property type="entry name" value="HisKA"/>
    <property type="match status" value="1"/>
</dbReference>
<dbReference type="Pfam" id="PF02518">
    <property type="entry name" value="HATPase_c"/>
    <property type="match status" value="1"/>
</dbReference>
<name>C1F9N9_ACIC5</name>
<dbReference type="AlphaFoldDB" id="C1F9N9"/>
<dbReference type="InParanoid" id="C1F9N9"/>
<dbReference type="Gene3D" id="3.30.565.10">
    <property type="entry name" value="Histidine kinase-like ATPase, C-terminal domain"/>
    <property type="match status" value="1"/>
</dbReference>
<feature type="transmembrane region" description="Helical" evidence="4">
    <location>
        <begin position="176"/>
        <end position="196"/>
    </location>
</feature>
<dbReference type="SUPFAM" id="SSF47384">
    <property type="entry name" value="Homodimeric domain of signal transducing histidine kinase"/>
    <property type="match status" value="1"/>
</dbReference>
<dbReference type="EC" id="2.7.13.3" evidence="2"/>
<dbReference type="eggNOG" id="COG4191">
    <property type="taxonomic scope" value="Bacteria"/>
</dbReference>
<evidence type="ECO:0000256" key="3">
    <source>
        <dbReference type="ARBA" id="ARBA00022553"/>
    </source>
</evidence>